<dbReference type="EMBL" id="MK072437">
    <property type="protein sequence ID" value="AYV84953.1"/>
    <property type="molecule type" value="Genomic_DNA"/>
</dbReference>
<organism evidence="1">
    <name type="scientific">Satyrvirus sp</name>
    <dbReference type="NCBI Taxonomy" id="2487771"/>
    <lineage>
        <taxon>Viruses</taxon>
        <taxon>Varidnaviria</taxon>
        <taxon>Bamfordvirae</taxon>
        <taxon>Nucleocytoviricota</taxon>
        <taxon>Megaviricetes</taxon>
        <taxon>Imitervirales</taxon>
        <taxon>Mimiviridae</taxon>
        <taxon>Megamimivirinae</taxon>
    </lineage>
</organism>
<evidence type="ECO:0000313" key="1">
    <source>
        <dbReference type="EMBL" id="AYV84953.1"/>
    </source>
</evidence>
<sequence length="152" mass="17513">MDVESSTNVPIPIVELIKEKFPKLFVTEIRNDNLKFCPEPSLGHVEYKRTLIRCNKDKEEKYASQMKWRITENYQKQCAIYYIGVDDDGTIIGLSGDEIFDCVARFVSIAQSIKASVTGIQIIHINELSIIKIWVKMKKISNSYLVEFGDKF</sequence>
<proteinExistence type="predicted"/>
<accession>A0A3G5AGD1</accession>
<reference evidence="1" key="1">
    <citation type="submission" date="2018-10" db="EMBL/GenBank/DDBJ databases">
        <title>Hidden diversity of soil giant viruses.</title>
        <authorList>
            <person name="Schulz F."/>
            <person name="Alteio L."/>
            <person name="Goudeau D."/>
            <person name="Ryan E.M."/>
            <person name="Malmstrom R.R."/>
            <person name="Blanchard J."/>
            <person name="Woyke T."/>
        </authorList>
    </citation>
    <scope>NUCLEOTIDE SEQUENCE</scope>
    <source>
        <strain evidence="1">SAV1</strain>
    </source>
</reference>
<protein>
    <submittedName>
        <fullName evidence="1">Putative GTP-binding protein</fullName>
    </submittedName>
</protein>
<gene>
    <name evidence="1" type="ORF">Satyrvirus1_39</name>
</gene>
<name>A0A3G5AGD1_9VIRU</name>